<dbReference type="EMBL" id="AP018042">
    <property type="protein sequence ID" value="BAX81617.1"/>
    <property type="molecule type" value="Genomic_DNA"/>
</dbReference>
<evidence type="ECO:0000256" key="2">
    <source>
        <dbReference type="SAM" id="Phobius"/>
    </source>
</evidence>
<name>A0A1Y1CMJ9_9BACT</name>
<keyword evidence="1" id="KW-0175">Coiled coil</keyword>
<dbReference type="GO" id="GO:0090313">
    <property type="term" value="P:regulation of protein targeting to membrane"/>
    <property type="evidence" value="ECO:0007669"/>
    <property type="project" value="TreeGrafter"/>
</dbReference>
<dbReference type="Proteomes" id="UP000218267">
    <property type="component" value="Chromosome"/>
</dbReference>
<keyword evidence="2" id="KW-0812">Transmembrane</keyword>
<keyword evidence="2" id="KW-0472">Membrane</keyword>
<keyword evidence="2" id="KW-1133">Transmembrane helix</keyword>
<dbReference type="RefSeq" id="WP_096431185.1">
    <property type="nucleotide sequence ID" value="NZ_AP018042.1"/>
</dbReference>
<organism evidence="3 4">
    <name type="scientific">Labilibaculum antarcticum</name>
    <dbReference type="NCBI Taxonomy" id="1717717"/>
    <lineage>
        <taxon>Bacteria</taxon>
        <taxon>Pseudomonadati</taxon>
        <taxon>Bacteroidota</taxon>
        <taxon>Bacteroidia</taxon>
        <taxon>Marinilabiliales</taxon>
        <taxon>Marinifilaceae</taxon>
        <taxon>Labilibaculum</taxon>
    </lineage>
</organism>
<keyword evidence="4" id="KW-1185">Reference proteome</keyword>
<reference evidence="3 4" key="1">
    <citation type="journal article" date="2018" name="Mar. Genomics">
        <title>Complete genome sequence of Marinifilaceae bacterium strain SPP2, isolated from the Antarctic marine sediment.</title>
        <authorList>
            <person name="Watanabe M."/>
            <person name="Kojima H."/>
            <person name="Fukui M."/>
        </authorList>
    </citation>
    <scope>NUCLEOTIDE SEQUENCE [LARGE SCALE GENOMIC DNA]</scope>
    <source>
        <strain evidence="3 4">SPP2</strain>
    </source>
</reference>
<dbReference type="PANTHER" id="PTHR30441:SF8">
    <property type="entry name" value="DUF748 DOMAIN-CONTAINING PROTEIN"/>
    <property type="match status" value="1"/>
</dbReference>
<proteinExistence type="predicted"/>
<dbReference type="InterPro" id="IPR052894">
    <property type="entry name" value="AsmA-related"/>
</dbReference>
<sequence length="825" mass="91657">MKKFLKFFGGFVVLILALLIILPFFFKDKIMELVKTEINNTIDAEVQIGDLSLSMFKNFPNLYVELENVSVVGKNEFANDTLASVGSLYTAVNLRSALSGTQIKVGAIVLANAKVNAVVLESGKANWDIVKETDELMVEEETGEVSDFKVIFEEVRIEDFFLRYADASIKTVLIMDDLDLTLNGDFTVKSTNLNVKSQITGVDLDYDGVKYLKKADVTLDAVLEADLQNMTFTFKENKLTLNELVFGIDGNVGMLEDGYSLDLKMNAQEADFKTLLSMVPDVFRADIKGIETNGTLALTAFVKGDYKEEYMPSFGAKLAVHKATLKYPDLKESINNITINAEVKHPGGDLDLLTADVNSFHFEVANNPFDAEIHVKNPMSDPYMNGLFKGVIDFAKIRHAIPMDSIKIKGIVTSDVSFSGKMSAIEKEEYEKITTKGDVKLKNFEFSTPDFPQGIKIISSVLNFTPKYISLTSFNSKIGTSDIQLTGKIEDYIPYILKDKVLKGNFNLTSNLFDLNEFMNGKEEVKATADTIPLTAVEIPANLDLRLVSSMKLIQYDKMDIQNVNGLIVVKNSKAQLTDLSMEMLRGSMTMNGSYSTKNIQKPAIDFGLDVKNFDIKSAYESLSMIKEMVPIAMNCSGKISSDLEITSLLDQEMSPVMSSLNGKGAIHSKEIIIKDNKAFNALASALKNDKYKRISVTQFDMDFVITDGNVEVKPFEAKIAGNPAKIYGTQSVDGKLNFTMDMKLPKEELGKEVNQYFDKLPGFDEVKVLDVTVKITGTVDNPNVKLDLSKAIKQAQEAVAKELERRAKKELQKKGKDLLKSLFK</sequence>
<evidence type="ECO:0000256" key="1">
    <source>
        <dbReference type="SAM" id="Coils"/>
    </source>
</evidence>
<protein>
    <submittedName>
        <fullName evidence="3">Uncharacterized protein</fullName>
    </submittedName>
</protein>
<evidence type="ECO:0000313" key="4">
    <source>
        <dbReference type="Proteomes" id="UP000218267"/>
    </source>
</evidence>
<accession>A0A1Y1CMJ9</accession>
<gene>
    <name evidence="3" type="ORF">ALGA_3319</name>
</gene>
<dbReference type="OrthoDB" id="596403at2"/>
<dbReference type="KEGG" id="mbas:ALGA_3319"/>
<feature type="coiled-coil region" evidence="1">
    <location>
        <begin position="786"/>
        <end position="814"/>
    </location>
</feature>
<reference evidence="4" key="2">
    <citation type="journal article" date="2020" name="Antonie Van Leeuwenhoek">
        <title>Labilibaculum antarcticum sp. nov., a novel facultative anaerobic, psychrotorelant bacterium isolated from marine sediment of Antarctica.</title>
        <authorList>
            <person name="Watanabe M."/>
            <person name="Kojima H."/>
            <person name="Fukui M."/>
        </authorList>
    </citation>
    <scope>NUCLEOTIDE SEQUENCE [LARGE SCALE GENOMIC DNA]</scope>
    <source>
        <strain evidence="4">SPP2</strain>
    </source>
</reference>
<dbReference type="GO" id="GO:0005886">
    <property type="term" value="C:plasma membrane"/>
    <property type="evidence" value="ECO:0007669"/>
    <property type="project" value="TreeGrafter"/>
</dbReference>
<dbReference type="AlphaFoldDB" id="A0A1Y1CMJ9"/>
<dbReference type="PANTHER" id="PTHR30441">
    <property type="entry name" value="DUF748 DOMAIN-CONTAINING PROTEIN"/>
    <property type="match status" value="1"/>
</dbReference>
<feature type="transmembrane region" description="Helical" evidence="2">
    <location>
        <begin position="7"/>
        <end position="26"/>
    </location>
</feature>
<evidence type="ECO:0000313" key="3">
    <source>
        <dbReference type="EMBL" id="BAX81617.1"/>
    </source>
</evidence>